<dbReference type="Pfam" id="PF13365">
    <property type="entry name" value="Trypsin_2"/>
    <property type="match status" value="1"/>
</dbReference>
<dbReference type="InterPro" id="IPR009003">
    <property type="entry name" value="Peptidase_S1_PA"/>
</dbReference>
<dbReference type="InterPro" id="IPR011990">
    <property type="entry name" value="TPR-like_helical_dom_sf"/>
</dbReference>
<keyword evidence="2" id="KW-1185">Reference proteome</keyword>
<accession>A0A3N0UVF6</accession>
<comment type="caution">
    <text evidence="1">The sequence shown here is derived from an EMBL/GenBank/DDBJ whole genome shotgun (WGS) entry which is preliminary data.</text>
</comment>
<dbReference type="SUPFAM" id="SSF50494">
    <property type="entry name" value="Trypsin-like serine proteases"/>
    <property type="match status" value="1"/>
</dbReference>
<dbReference type="PRINTS" id="PR00834">
    <property type="entry name" value="PROTEASES2C"/>
</dbReference>
<reference evidence="1 2" key="1">
    <citation type="submission" date="2018-10" db="EMBL/GenBank/DDBJ databases">
        <authorList>
            <person name="Chen W.-M."/>
        </authorList>
    </citation>
    <scope>NUCLEOTIDE SEQUENCE [LARGE SCALE GENOMIC DNA]</scope>
    <source>
        <strain evidence="1 2">H-5</strain>
    </source>
</reference>
<dbReference type="SUPFAM" id="SSF48452">
    <property type="entry name" value="TPR-like"/>
    <property type="match status" value="1"/>
</dbReference>
<protein>
    <submittedName>
        <fullName evidence="1">Serine protease</fullName>
    </submittedName>
</protein>
<dbReference type="AlphaFoldDB" id="A0A3N0UVF6"/>
<dbReference type="EMBL" id="RJVP01000007">
    <property type="protein sequence ID" value="ROH84527.1"/>
    <property type="molecule type" value="Genomic_DNA"/>
</dbReference>
<keyword evidence="1" id="KW-0378">Hydrolase</keyword>
<dbReference type="Proteomes" id="UP000275137">
    <property type="component" value="Unassembled WGS sequence"/>
</dbReference>
<dbReference type="GO" id="GO:0006508">
    <property type="term" value="P:proteolysis"/>
    <property type="evidence" value="ECO:0007669"/>
    <property type="project" value="UniProtKB-KW"/>
</dbReference>
<dbReference type="PANTHER" id="PTHR43019:SF23">
    <property type="entry name" value="PROTEASE DO-LIKE 5, CHLOROPLASTIC"/>
    <property type="match status" value="1"/>
</dbReference>
<dbReference type="InterPro" id="IPR001940">
    <property type="entry name" value="Peptidase_S1C"/>
</dbReference>
<gene>
    <name evidence="1" type="ORF">ED236_11440</name>
</gene>
<evidence type="ECO:0000313" key="2">
    <source>
        <dbReference type="Proteomes" id="UP000275137"/>
    </source>
</evidence>
<evidence type="ECO:0000313" key="1">
    <source>
        <dbReference type="EMBL" id="ROH84527.1"/>
    </source>
</evidence>
<keyword evidence="1" id="KW-0645">Protease</keyword>
<organism evidence="1 2">
    <name type="scientific">Pseudomethylobacillus aquaticus</name>
    <dbReference type="NCBI Taxonomy" id="2676064"/>
    <lineage>
        <taxon>Bacteria</taxon>
        <taxon>Pseudomonadati</taxon>
        <taxon>Pseudomonadota</taxon>
        <taxon>Betaproteobacteria</taxon>
        <taxon>Nitrosomonadales</taxon>
        <taxon>Methylophilaceae</taxon>
        <taxon>Pseudomethylobacillus</taxon>
    </lineage>
</organism>
<dbReference type="Gene3D" id="1.25.40.10">
    <property type="entry name" value="Tetratricopeptide repeat domain"/>
    <property type="match status" value="1"/>
</dbReference>
<dbReference type="GO" id="GO:0004252">
    <property type="term" value="F:serine-type endopeptidase activity"/>
    <property type="evidence" value="ECO:0007669"/>
    <property type="project" value="InterPro"/>
</dbReference>
<dbReference type="PANTHER" id="PTHR43019">
    <property type="entry name" value="SERINE ENDOPROTEASE DEGS"/>
    <property type="match status" value="1"/>
</dbReference>
<proteinExistence type="predicted"/>
<sequence length="352" mass="38155">MVEDDFGETHMLRTYALAWAGLLGSLSLLTSGLAHAGLSNEELTHLSSSVVKVRTETRLGDQGIGSGAVVSPNHVATSCHVIAGARGVSISKFGKSFAPVAVKADWKRDLCILKFDDLPLAAIPLGDSEELRYEQEVIAVGFPNNARKPQPSFGSIKALYPMDDSVIIRTSAGFRIGSSGGALLNDEGKLIGLTTFKSPGRSSYFYSLPVAWVKQLLDAPDSTLTAADQPPFWAKPEAEWPMFMRVVTPLMTEQWAALEQLAQQWQQQERTNAEAHYYLGLAQQQQQKLNSAEQHLKQCIALNSLHAGAYYQLGLIALARGNQHEVTRIAGILDTLDSEAAAALGKAQEKPI</sequence>
<dbReference type="Gene3D" id="2.40.10.120">
    <property type="match status" value="1"/>
</dbReference>
<name>A0A3N0UVF6_9PROT</name>